<reference evidence="2 3" key="1">
    <citation type="submission" date="2016-03" db="EMBL/GenBank/DDBJ databases">
        <title>Choanephora cucurbitarum.</title>
        <authorList>
            <person name="Min B."/>
            <person name="Park H."/>
            <person name="Park J.-H."/>
            <person name="Shin H.-D."/>
            <person name="Choi I.-G."/>
        </authorList>
    </citation>
    <scope>NUCLEOTIDE SEQUENCE [LARGE SCALE GENOMIC DNA]</scope>
    <source>
        <strain evidence="2 3">KUS-F28377</strain>
    </source>
</reference>
<protein>
    <submittedName>
        <fullName evidence="2">Uncharacterized protein</fullName>
    </submittedName>
</protein>
<feature type="compositionally biased region" description="Polar residues" evidence="1">
    <location>
        <begin position="61"/>
        <end position="76"/>
    </location>
</feature>
<dbReference type="InParanoid" id="A0A1C7NEK7"/>
<evidence type="ECO:0000256" key="1">
    <source>
        <dbReference type="SAM" id="MobiDB-lite"/>
    </source>
</evidence>
<dbReference type="AlphaFoldDB" id="A0A1C7NEK7"/>
<feature type="region of interest" description="Disordered" evidence="1">
    <location>
        <begin position="55"/>
        <end position="76"/>
    </location>
</feature>
<proteinExistence type="predicted"/>
<gene>
    <name evidence="2" type="ORF">A0J61_04400</name>
</gene>
<organism evidence="2 3">
    <name type="scientific">Choanephora cucurbitarum</name>
    <dbReference type="NCBI Taxonomy" id="101091"/>
    <lineage>
        <taxon>Eukaryota</taxon>
        <taxon>Fungi</taxon>
        <taxon>Fungi incertae sedis</taxon>
        <taxon>Mucoromycota</taxon>
        <taxon>Mucoromycotina</taxon>
        <taxon>Mucoromycetes</taxon>
        <taxon>Mucorales</taxon>
        <taxon>Mucorineae</taxon>
        <taxon>Choanephoraceae</taxon>
        <taxon>Choanephoroideae</taxon>
        <taxon>Choanephora</taxon>
    </lineage>
</organism>
<accession>A0A1C7NEK7</accession>
<name>A0A1C7NEK7_9FUNG</name>
<evidence type="ECO:0000313" key="2">
    <source>
        <dbReference type="EMBL" id="OBZ87553.1"/>
    </source>
</evidence>
<evidence type="ECO:0000313" key="3">
    <source>
        <dbReference type="Proteomes" id="UP000093000"/>
    </source>
</evidence>
<comment type="caution">
    <text evidence="2">The sequence shown here is derived from an EMBL/GenBank/DDBJ whole genome shotgun (WGS) entry which is preliminary data.</text>
</comment>
<sequence length="116" mass="13485">MYLSVDCSEDLDFLDLPDTKHQDTKREFARQALGLIIIYPKHSVGYAILQWKKEKEKNKETLPSTKTKSSEEAQSSDVMKLNSIFFFNLEYLVFPSLNPQDLFIYQGCNISAYFCK</sequence>
<dbReference type="EMBL" id="LUGH01000214">
    <property type="protein sequence ID" value="OBZ87553.1"/>
    <property type="molecule type" value="Genomic_DNA"/>
</dbReference>
<keyword evidence="3" id="KW-1185">Reference proteome</keyword>
<dbReference type="Proteomes" id="UP000093000">
    <property type="component" value="Unassembled WGS sequence"/>
</dbReference>